<dbReference type="InterPro" id="IPR013106">
    <property type="entry name" value="Ig_V-set"/>
</dbReference>
<evidence type="ECO:0000313" key="7">
    <source>
        <dbReference type="EMBL" id="KAJ8938543.1"/>
    </source>
</evidence>
<sequence length="455" mass="51492">MIEISFDLFVCLLYVVSFCASGKSSEFISPPTTVKARENNTVLLPCYLNTFSNDGAVTEAIRWYKNDKILVDSANETLPSPERYTLWTNGSLEIASVQSPDTGEYTCEIIRPDPWGTVKQTHAIEVMQPPSVKPFPHTAFLQVKLGEEIRMSCKGEGVPYPIITWSRKANIALRIFKHLFFYRWAGEELKLSNNREVLKFKASDKNLAGIYECTASNGVGEPAKTQIDVNIIYPPELSTSRPWLHTAPGHRALIDCRVDANPEATVTWLKEEVPVPMDNRVLYLIEGDKHSLVIRNVQRSDFGTYTCRAANELGEAKLYMELSGTPKPGSFKRTEEKNANAKNSYTLIWEVDSYTPIIEYSLWFRPYKPRNGVGLPAWTKLTIPAENSLGTFYSKSYTIKGLQEKTVYEALVLSRNRYGWSKASPILRFATARAGPYEERITTVYRGQKSVVPFY</sequence>
<keyword evidence="4" id="KW-0732">Signal</keyword>
<dbReference type="SUPFAM" id="SSF49265">
    <property type="entry name" value="Fibronectin type III"/>
    <property type="match status" value="1"/>
</dbReference>
<dbReference type="SMART" id="SM00408">
    <property type="entry name" value="IGc2"/>
    <property type="match status" value="3"/>
</dbReference>
<gene>
    <name evidence="7" type="ORF">NQ318_016914</name>
</gene>
<dbReference type="Proteomes" id="UP001162162">
    <property type="component" value="Unassembled WGS sequence"/>
</dbReference>
<dbReference type="GO" id="GO:0005886">
    <property type="term" value="C:plasma membrane"/>
    <property type="evidence" value="ECO:0007669"/>
    <property type="project" value="TreeGrafter"/>
</dbReference>
<organism evidence="7 8">
    <name type="scientific">Aromia moschata</name>
    <dbReference type="NCBI Taxonomy" id="1265417"/>
    <lineage>
        <taxon>Eukaryota</taxon>
        <taxon>Metazoa</taxon>
        <taxon>Ecdysozoa</taxon>
        <taxon>Arthropoda</taxon>
        <taxon>Hexapoda</taxon>
        <taxon>Insecta</taxon>
        <taxon>Pterygota</taxon>
        <taxon>Neoptera</taxon>
        <taxon>Endopterygota</taxon>
        <taxon>Coleoptera</taxon>
        <taxon>Polyphaga</taxon>
        <taxon>Cucujiformia</taxon>
        <taxon>Chrysomeloidea</taxon>
        <taxon>Cerambycidae</taxon>
        <taxon>Cerambycinae</taxon>
        <taxon>Callichromatini</taxon>
        <taxon>Aromia</taxon>
    </lineage>
</organism>
<dbReference type="CDD" id="cd00063">
    <property type="entry name" value="FN3"/>
    <property type="match status" value="1"/>
</dbReference>
<evidence type="ECO:0000259" key="5">
    <source>
        <dbReference type="PROSITE" id="PS50835"/>
    </source>
</evidence>
<feature type="domain" description="Ig-like" evidence="5">
    <location>
        <begin position="235"/>
        <end position="323"/>
    </location>
</feature>
<evidence type="ECO:0000256" key="4">
    <source>
        <dbReference type="SAM" id="SignalP"/>
    </source>
</evidence>
<dbReference type="CDD" id="cd00096">
    <property type="entry name" value="Ig"/>
    <property type="match status" value="1"/>
</dbReference>
<dbReference type="PANTHER" id="PTHR45080">
    <property type="entry name" value="CONTACTIN 5"/>
    <property type="match status" value="1"/>
</dbReference>
<keyword evidence="8" id="KW-1185">Reference proteome</keyword>
<dbReference type="GO" id="GO:0008046">
    <property type="term" value="F:axon guidance receptor activity"/>
    <property type="evidence" value="ECO:0007669"/>
    <property type="project" value="TreeGrafter"/>
</dbReference>
<dbReference type="InterPro" id="IPR036179">
    <property type="entry name" value="Ig-like_dom_sf"/>
</dbReference>
<dbReference type="InterPro" id="IPR013783">
    <property type="entry name" value="Ig-like_fold"/>
</dbReference>
<evidence type="ECO:0000313" key="8">
    <source>
        <dbReference type="Proteomes" id="UP001162162"/>
    </source>
</evidence>
<feature type="domain" description="Ig-like" evidence="5">
    <location>
        <begin position="130"/>
        <end position="230"/>
    </location>
</feature>
<keyword evidence="3" id="KW-0393">Immunoglobulin domain</keyword>
<dbReference type="SMART" id="SM00406">
    <property type="entry name" value="IGv"/>
    <property type="match status" value="2"/>
</dbReference>
<dbReference type="AlphaFoldDB" id="A0AAV8XJD0"/>
<dbReference type="EMBL" id="JAPWTK010000550">
    <property type="protein sequence ID" value="KAJ8938543.1"/>
    <property type="molecule type" value="Genomic_DNA"/>
</dbReference>
<accession>A0AAV8XJD0</accession>
<keyword evidence="1" id="KW-0677">Repeat</keyword>
<dbReference type="InterPro" id="IPR036116">
    <property type="entry name" value="FN3_sf"/>
</dbReference>
<feature type="chain" id="PRO_5043731706" evidence="4">
    <location>
        <begin position="23"/>
        <end position="455"/>
    </location>
</feature>
<dbReference type="GO" id="GO:0007156">
    <property type="term" value="P:homophilic cell adhesion via plasma membrane adhesion molecules"/>
    <property type="evidence" value="ECO:0007669"/>
    <property type="project" value="TreeGrafter"/>
</dbReference>
<proteinExistence type="predicted"/>
<dbReference type="Pfam" id="PF07679">
    <property type="entry name" value="I-set"/>
    <property type="match status" value="1"/>
</dbReference>
<evidence type="ECO:0000256" key="2">
    <source>
        <dbReference type="ARBA" id="ARBA00023157"/>
    </source>
</evidence>
<dbReference type="FunFam" id="2.60.40.10:FF:000032">
    <property type="entry name" value="palladin isoform X1"/>
    <property type="match status" value="1"/>
</dbReference>
<dbReference type="SUPFAM" id="SSF48726">
    <property type="entry name" value="Immunoglobulin"/>
    <property type="match status" value="3"/>
</dbReference>
<dbReference type="GO" id="GO:0043025">
    <property type="term" value="C:neuronal cell body"/>
    <property type="evidence" value="ECO:0007669"/>
    <property type="project" value="TreeGrafter"/>
</dbReference>
<feature type="signal peptide" evidence="4">
    <location>
        <begin position="1"/>
        <end position="22"/>
    </location>
</feature>
<name>A0AAV8XJD0_9CUCU</name>
<reference evidence="7" key="1">
    <citation type="journal article" date="2023" name="Insect Mol. Biol.">
        <title>Genome sequencing provides insights into the evolution of gene families encoding plant cell wall-degrading enzymes in longhorned beetles.</title>
        <authorList>
            <person name="Shin N.R."/>
            <person name="Okamura Y."/>
            <person name="Kirsch R."/>
            <person name="Pauchet Y."/>
        </authorList>
    </citation>
    <scope>NUCLEOTIDE SEQUENCE</scope>
    <source>
        <strain evidence="7">AMC_N1</strain>
    </source>
</reference>
<dbReference type="InterPro" id="IPR007110">
    <property type="entry name" value="Ig-like_dom"/>
</dbReference>
<comment type="caution">
    <text evidence="7">The sequence shown here is derived from an EMBL/GenBank/DDBJ whole genome shotgun (WGS) entry which is preliminary data.</text>
</comment>
<evidence type="ECO:0000259" key="6">
    <source>
        <dbReference type="PROSITE" id="PS50853"/>
    </source>
</evidence>
<dbReference type="SMART" id="SM00409">
    <property type="entry name" value="IG"/>
    <property type="match status" value="3"/>
</dbReference>
<feature type="domain" description="Ig-like" evidence="5">
    <location>
        <begin position="25"/>
        <end position="109"/>
    </location>
</feature>
<evidence type="ECO:0000256" key="3">
    <source>
        <dbReference type="ARBA" id="ARBA00023319"/>
    </source>
</evidence>
<keyword evidence="2" id="KW-1015">Disulfide bond</keyword>
<dbReference type="PANTHER" id="PTHR45080:SF4">
    <property type="entry name" value="GH03113P"/>
    <property type="match status" value="1"/>
</dbReference>
<dbReference type="InterPro" id="IPR003598">
    <property type="entry name" value="Ig_sub2"/>
</dbReference>
<dbReference type="InterPro" id="IPR003599">
    <property type="entry name" value="Ig_sub"/>
</dbReference>
<dbReference type="PROSITE" id="PS50853">
    <property type="entry name" value="FN3"/>
    <property type="match status" value="1"/>
</dbReference>
<dbReference type="GO" id="GO:0050808">
    <property type="term" value="P:synapse organization"/>
    <property type="evidence" value="ECO:0007669"/>
    <property type="project" value="TreeGrafter"/>
</dbReference>
<dbReference type="GO" id="GO:0030424">
    <property type="term" value="C:axon"/>
    <property type="evidence" value="ECO:0007669"/>
    <property type="project" value="TreeGrafter"/>
</dbReference>
<protein>
    <submittedName>
        <fullName evidence="7">Uncharacterized protein</fullName>
    </submittedName>
</protein>
<dbReference type="Pfam" id="PF13927">
    <property type="entry name" value="Ig_3"/>
    <property type="match status" value="2"/>
</dbReference>
<dbReference type="Gene3D" id="2.60.40.10">
    <property type="entry name" value="Immunoglobulins"/>
    <property type="match status" value="4"/>
</dbReference>
<dbReference type="InterPro" id="IPR013098">
    <property type="entry name" value="Ig_I-set"/>
</dbReference>
<dbReference type="InterPro" id="IPR003961">
    <property type="entry name" value="FN3_dom"/>
</dbReference>
<feature type="domain" description="Fibronectin type-III" evidence="6">
    <location>
        <begin position="327"/>
        <end position="434"/>
    </location>
</feature>
<dbReference type="PROSITE" id="PS50835">
    <property type="entry name" value="IG_LIKE"/>
    <property type="match status" value="3"/>
</dbReference>
<evidence type="ECO:0000256" key="1">
    <source>
        <dbReference type="ARBA" id="ARBA00022737"/>
    </source>
</evidence>
<dbReference type="InterPro" id="IPR050958">
    <property type="entry name" value="Cell_Adh-Cytoskel_Orgn"/>
</dbReference>